<accession>A0A6J4QWP8</accession>
<organism evidence="2">
    <name type="scientific">uncultured Rubrobacteraceae bacterium</name>
    <dbReference type="NCBI Taxonomy" id="349277"/>
    <lineage>
        <taxon>Bacteria</taxon>
        <taxon>Bacillati</taxon>
        <taxon>Actinomycetota</taxon>
        <taxon>Rubrobacteria</taxon>
        <taxon>Rubrobacterales</taxon>
        <taxon>Rubrobacteraceae</taxon>
        <taxon>environmental samples</taxon>
    </lineage>
</organism>
<feature type="transmembrane region" description="Helical" evidence="1">
    <location>
        <begin position="45"/>
        <end position="65"/>
    </location>
</feature>
<keyword evidence="1" id="KW-0472">Membrane</keyword>
<reference evidence="2" key="1">
    <citation type="submission" date="2020-02" db="EMBL/GenBank/DDBJ databases">
        <authorList>
            <person name="Meier V. D."/>
        </authorList>
    </citation>
    <scope>NUCLEOTIDE SEQUENCE</scope>
    <source>
        <strain evidence="2">AVDCRST_MAG01</strain>
    </source>
</reference>
<evidence type="ECO:0000313" key="2">
    <source>
        <dbReference type="EMBL" id="CAA9454526.1"/>
    </source>
</evidence>
<proteinExistence type="predicted"/>
<keyword evidence="1" id="KW-0812">Transmembrane</keyword>
<protein>
    <submittedName>
        <fullName evidence="2">Uncharacterized protein</fullName>
    </submittedName>
</protein>
<dbReference type="AlphaFoldDB" id="A0A6J4QWP8"/>
<name>A0A6J4QWP8_9ACTN</name>
<dbReference type="EMBL" id="CADCUW010000656">
    <property type="protein sequence ID" value="CAA9454526.1"/>
    <property type="molecule type" value="Genomic_DNA"/>
</dbReference>
<evidence type="ECO:0000256" key="1">
    <source>
        <dbReference type="SAM" id="Phobius"/>
    </source>
</evidence>
<feature type="transmembrane region" description="Helical" evidence="1">
    <location>
        <begin position="109"/>
        <end position="134"/>
    </location>
</feature>
<sequence>MLLVLGRSVGFAAAVLSAVLAVGWGYEVIRSYPNPLNLAQSDATQVLLFDALRLAGAIWVMWSALKRDAVRLLRALLIVGVGSFIGLFSFYIMIMGVDGDFISFRNIPYLQAICELLYIAAGFVVGYAVLWAGIGGQTNDDGL</sequence>
<keyword evidence="1" id="KW-1133">Transmembrane helix</keyword>
<gene>
    <name evidence="2" type="ORF">AVDCRST_MAG01-01-5003</name>
</gene>
<feature type="transmembrane region" description="Helical" evidence="1">
    <location>
        <begin position="72"/>
        <end position="97"/>
    </location>
</feature>